<dbReference type="Gene3D" id="1.10.10.10">
    <property type="entry name" value="Winged helix-like DNA-binding domain superfamily/Winged helix DNA-binding domain"/>
    <property type="match status" value="1"/>
</dbReference>
<dbReference type="RefSeq" id="WP_180282458.1">
    <property type="nucleotide sequence ID" value="NZ_JABFDB010000008.1"/>
</dbReference>
<accession>A0ABX2T8P2</accession>
<dbReference type="Proteomes" id="UP000584642">
    <property type="component" value="Unassembled WGS sequence"/>
</dbReference>
<name>A0ABX2T8P2_9PROT</name>
<dbReference type="CDD" id="cd00090">
    <property type="entry name" value="HTH_ARSR"/>
    <property type="match status" value="1"/>
</dbReference>
<proteinExistence type="predicted"/>
<dbReference type="InterPro" id="IPR036388">
    <property type="entry name" value="WH-like_DNA-bd_sf"/>
</dbReference>
<organism evidence="1 2">
    <name type="scientific">Azospirillum oleiclasticum</name>
    <dbReference type="NCBI Taxonomy" id="2735135"/>
    <lineage>
        <taxon>Bacteria</taxon>
        <taxon>Pseudomonadati</taxon>
        <taxon>Pseudomonadota</taxon>
        <taxon>Alphaproteobacteria</taxon>
        <taxon>Rhodospirillales</taxon>
        <taxon>Azospirillaceae</taxon>
        <taxon>Azospirillum</taxon>
    </lineage>
</organism>
<evidence type="ECO:0000313" key="2">
    <source>
        <dbReference type="Proteomes" id="UP000584642"/>
    </source>
</evidence>
<dbReference type="InterPro" id="IPR011991">
    <property type="entry name" value="ArsR-like_HTH"/>
</dbReference>
<protein>
    <submittedName>
        <fullName evidence="1">Winged helix-turn-helix transcriptional regulator</fullName>
    </submittedName>
</protein>
<comment type="caution">
    <text evidence="1">The sequence shown here is derived from an EMBL/GenBank/DDBJ whole genome shotgun (WGS) entry which is preliminary data.</text>
</comment>
<dbReference type="EMBL" id="JABFDB010000008">
    <property type="protein sequence ID" value="NYZ20699.1"/>
    <property type="molecule type" value="Genomic_DNA"/>
</dbReference>
<reference evidence="1 2" key="1">
    <citation type="submission" date="2020-05" db="EMBL/GenBank/DDBJ databases">
        <title>Azospirillum oleiclasticum sp. nov, a nitrogen-fixing and heavy crude oil-emulsifying bacterium isolated from the crude oil of Yumen Oilfield.</title>
        <authorList>
            <person name="Wu D."/>
            <person name="Cai M."/>
            <person name="Zhang X."/>
        </authorList>
    </citation>
    <scope>NUCLEOTIDE SEQUENCE [LARGE SCALE GENOMIC DNA]</scope>
    <source>
        <strain evidence="1 2">ROY-1-1-2</strain>
    </source>
</reference>
<dbReference type="InterPro" id="IPR036390">
    <property type="entry name" value="WH_DNA-bd_sf"/>
</dbReference>
<sequence length="219" mass="23775">MPWNSIDVLTQAIPDGEADESWNIDGLLMAVAEDVVEAAAEGAARDAVAEFERLQALYDGMARRLPLDVETSPAFRAGQVAMAVEVLGALKDRAPSAAFEEQLRAPANGRLLSLLLEKEHRNVDLARRLGKDAAQITRMLKPLREAGVVVTQKSGREVHVRLGRAARAELEGRPTAGEAVSPAERYHRRMQGSPVRATFARAELPRLDLVPVEDKATAA</sequence>
<gene>
    <name evidence="1" type="ORF">HND93_13340</name>
</gene>
<evidence type="ECO:0000313" key="1">
    <source>
        <dbReference type="EMBL" id="NYZ20699.1"/>
    </source>
</evidence>
<dbReference type="SUPFAM" id="SSF46785">
    <property type="entry name" value="Winged helix' DNA-binding domain"/>
    <property type="match status" value="1"/>
</dbReference>
<keyword evidence="2" id="KW-1185">Reference proteome</keyword>